<dbReference type="InterPro" id="IPR036163">
    <property type="entry name" value="HMA_dom_sf"/>
</dbReference>
<evidence type="ECO:0000256" key="8">
    <source>
        <dbReference type="ARBA" id="ARBA00022989"/>
    </source>
</evidence>
<comment type="similarity">
    <text evidence="2 10">Belongs to the cation transport ATPase (P-type) (TC 3.A.3) family. Type IB subfamily.</text>
</comment>
<dbReference type="InterPro" id="IPR059000">
    <property type="entry name" value="ATPase_P-type_domA"/>
</dbReference>
<dbReference type="InterPro" id="IPR008250">
    <property type="entry name" value="ATPase_P-typ_transduc_dom_A_sf"/>
</dbReference>
<keyword evidence="10" id="KW-1003">Cell membrane</keyword>
<dbReference type="Gene3D" id="3.40.50.1000">
    <property type="entry name" value="HAD superfamily/HAD-like"/>
    <property type="match status" value="1"/>
</dbReference>
<evidence type="ECO:0000256" key="10">
    <source>
        <dbReference type="RuleBase" id="RU362081"/>
    </source>
</evidence>
<dbReference type="Gene3D" id="3.40.1110.10">
    <property type="entry name" value="Calcium-transporting ATPase, cytoplasmic domain N"/>
    <property type="match status" value="1"/>
</dbReference>
<dbReference type="SUPFAM" id="SSF56784">
    <property type="entry name" value="HAD-like"/>
    <property type="match status" value="1"/>
</dbReference>
<dbReference type="InterPro" id="IPR023214">
    <property type="entry name" value="HAD_sf"/>
</dbReference>
<dbReference type="RefSeq" id="WP_338398181.1">
    <property type="nucleotide sequence ID" value="NZ_AP025293.1"/>
</dbReference>
<keyword evidence="8 10" id="KW-1133">Transmembrane helix</keyword>
<dbReference type="Gene3D" id="2.70.150.10">
    <property type="entry name" value="Calcium-transporting ATPase, cytoplasmic transduction domain A"/>
    <property type="match status" value="1"/>
</dbReference>
<dbReference type="NCBIfam" id="TIGR01525">
    <property type="entry name" value="ATPase-IB_hvy"/>
    <property type="match status" value="1"/>
</dbReference>
<dbReference type="InterPro" id="IPR036412">
    <property type="entry name" value="HAD-like_sf"/>
</dbReference>
<dbReference type="SFLD" id="SFLDG00002">
    <property type="entry name" value="C1.7:_P-type_atpase_like"/>
    <property type="match status" value="1"/>
</dbReference>
<evidence type="ECO:0000256" key="1">
    <source>
        <dbReference type="ARBA" id="ARBA00004127"/>
    </source>
</evidence>
<feature type="transmembrane region" description="Helical" evidence="10">
    <location>
        <begin position="103"/>
        <end position="120"/>
    </location>
</feature>
<dbReference type="Pfam" id="PF00403">
    <property type="entry name" value="HMA"/>
    <property type="match status" value="1"/>
</dbReference>
<keyword evidence="7" id="KW-1278">Translocase</keyword>
<dbReference type="InterPro" id="IPR001757">
    <property type="entry name" value="P_typ_ATPase"/>
</dbReference>
<proteinExistence type="inferred from homology"/>
<accession>A0ABM7VJ11</accession>
<protein>
    <submittedName>
        <fullName evidence="12">Copper-translocating P-type ATPase</fullName>
    </submittedName>
</protein>
<feature type="transmembrane region" description="Helical" evidence="10">
    <location>
        <begin position="379"/>
        <end position="405"/>
    </location>
</feature>
<dbReference type="InterPro" id="IPR017969">
    <property type="entry name" value="Heavy-metal-associated_CS"/>
</dbReference>
<keyword evidence="12" id="KW-0614">Plasmid</keyword>
<geneLocation type="plasmid" evidence="12 13">
    <name>pPP1</name>
</geneLocation>
<dbReference type="Proteomes" id="UP001354989">
    <property type="component" value="Plasmid pPP1"/>
</dbReference>
<feature type="transmembrane region" description="Helical" evidence="10">
    <location>
        <begin position="689"/>
        <end position="708"/>
    </location>
</feature>
<evidence type="ECO:0000256" key="7">
    <source>
        <dbReference type="ARBA" id="ARBA00022967"/>
    </source>
</evidence>
<feature type="transmembrane region" description="Helical" evidence="10">
    <location>
        <begin position="191"/>
        <end position="211"/>
    </location>
</feature>
<dbReference type="InterPro" id="IPR027256">
    <property type="entry name" value="P-typ_ATPase_IB"/>
</dbReference>
<evidence type="ECO:0000256" key="9">
    <source>
        <dbReference type="ARBA" id="ARBA00023136"/>
    </source>
</evidence>
<evidence type="ECO:0000313" key="13">
    <source>
        <dbReference type="Proteomes" id="UP001354989"/>
    </source>
</evidence>
<dbReference type="CDD" id="cd02094">
    <property type="entry name" value="P-type_ATPase_Cu-like"/>
    <property type="match status" value="1"/>
</dbReference>
<feature type="transmembrane region" description="Helical" evidence="10">
    <location>
        <begin position="126"/>
        <end position="145"/>
    </location>
</feature>
<comment type="subcellular location">
    <subcellularLocation>
        <location evidence="10">Cell membrane</location>
    </subcellularLocation>
    <subcellularLocation>
        <location evidence="1">Endomembrane system</location>
        <topology evidence="1">Multi-pass membrane protein</topology>
    </subcellularLocation>
</comment>
<feature type="transmembrane region" description="Helical" evidence="10">
    <location>
        <begin position="348"/>
        <end position="373"/>
    </location>
</feature>
<dbReference type="PROSITE" id="PS50846">
    <property type="entry name" value="HMA_2"/>
    <property type="match status" value="1"/>
</dbReference>
<dbReference type="Pfam" id="PF00702">
    <property type="entry name" value="Hydrolase"/>
    <property type="match status" value="1"/>
</dbReference>
<dbReference type="SFLD" id="SFLDF00027">
    <property type="entry name" value="p-type_atpase"/>
    <property type="match status" value="1"/>
</dbReference>
<feature type="transmembrane region" description="Helical" evidence="10">
    <location>
        <begin position="714"/>
        <end position="736"/>
    </location>
</feature>
<dbReference type="EMBL" id="AP025293">
    <property type="protein sequence ID" value="BDD00963.1"/>
    <property type="molecule type" value="Genomic_DNA"/>
</dbReference>
<dbReference type="PROSITE" id="PS01047">
    <property type="entry name" value="HMA_1"/>
    <property type="match status" value="1"/>
</dbReference>
<reference evidence="12 13" key="1">
    <citation type="submission" date="2021-12" db="EMBL/GenBank/DDBJ databases">
        <title>Genome sequencing of bacteria with rrn-lacking chromosome and rrn-plasmid.</title>
        <authorList>
            <person name="Anda M."/>
            <person name="Iwasaki W."/>
        </authorList>
    </citation>
    <scope>NUCLEOTIDE SEQUENCE [LARGE SCALE GENOMIC DNA]</scope>
    <source>
        <strain evidence="12 13">NBRC 101262</strain>
        <plasmid evidence="12 13">pPP1</plasmid>
    </source>
</reference>
<dbReference type="PRINTS" id="PR00943">
    <property type="entry name" value="CUATPASE"/>
</dbReference>
<evidence type="ECO:0000256" key="6">
    <source>
        <dbReference type="ARBA" id="ARBA00022840"/>
    </source>
</evidence>
<evidence type="ECO:0000256" key="5">
    <source>
        <dbReference type="ARBA" id="ARBA00022741"/>
    </source>
</evidence>
<dbReference type="InterPro" id="IPR044492">
    <property type="entry name" value="P_typ_ATPase_HD_dom"/>
</dbReference>
<dbReference type="SFLD" id="SFLDS00003">
    <property type="entry name" value="Haloacid_Dehalogenase"/>
    <property type="match status" value="1"/>
</dbReference>
<keyword evidence="4 10" id="KW-0479">Metal-binding</keyword>
<dbReference type="PANTHER" id="PTHR43520">
    <property type="entry name" value="ATP7, ISOFORM B"/>
    <property type="match status" value="1"/>
</dbReference>
<evidence type="ECO:0000256" key="2">
    <source>
        <dbReference type="ARBA" id="ARBA00006024"/>
    </source>
</evidence>
<dbReference type="SUPFAM" id="SSF55008">
    <property type="entry name" value="HMA, heavy metal-associated domain"/>
    <property type="match status" value="1"/>
</dbReference>
<dbReference type="InterPro" id="IPR018303">
    <property type="entry name" value="ATPase_P-typ_P_site"/>
</dbReference>
<dbReference type="PRINTS" id="PR00119">
    <property type="entry name" value="CATATPASE"/>
</dbReference>
<dbReference type="SUPFAM" id="SSF81653">
    <property type="entry name" value="Calcium ATPase, transduction domain A"/>
    <property type="match status" value="1"/>
</dbReference>
<sequence length="743" mass="81234">MKSNALTETPLRYQQFPVKGMSCASCAAQVSKALQAVAGVKEAQVNLATHQVQVSMEAPIGEKTLQEAVQRAGFELLLEIEDPTAEREKLQNQKLQQLKSQSLWAMIFTLPVVIIGMLFMDWEAGRWLSMLLSVPVLGIFGRSFYINAWQHAKHGNANMDTLVALSTGIAFGFSVFNTLNPAFWLQRGMEPHVYFEASTVIITFISFGRWLEQRAKSKTNSAIQKLMGMQAKFVKVKMAQEFVEIPIHEVQAGMEVLVHPAERIPVDGQVIKGHSFVEESMLTGEPVAVEKNAGDKLFAGTINQKGILHFQAEKVGKDSLLGQMIERVQQAQGSQAPVQKLADKIASIFVPTILFLSVLTFALWLFFGGMAFFPQAMMSAVTVLVIACPCALGLATPTAIMVGVGKGAEENILIKDAESLEIAHRVDTVVLDKTGTLTEGQPAVVHQFWADKSKADILEQIEKSSEHPLASAVLKALPKTTPADEIPPLKTFESLTGQGVRAQIQDQKWYWVGNLSLVASQYQQLPETVQTQAEQWQELGHTVVYFADDHQILSIFAIQDQLKPQASSAISNLKKAGITPYMLTGDHPTTAKHMASQAGIDHYKGGVLPSEKAAFIRQLQAEGKIVAMVGDGINDAEALATADISMAMGQGTDIAMEVAKITLMTNDLHAILRAFRLSKMTVRGIHQNLFWAFIYNLIGIPLAMGVLYPFNGFLLNPMIAGLAMGLSSVSVVSNSLRLKKQPL</sequence>
<keyword evidence="5 10" id="KW-0547">Nucleotide-binding</keyword>
<evidence type="ECO:0000259" key="11">
    <source>
        <dbReference type="PROSITE" id="PS50846"/>
    </source>
</evidence>
<name>A0ABM7VJ11_9BACT</name>
<organism evidence="12 13">
    <name type="scientific">Persicobacter psychrovividus</name>
    <dbReference type="NCBI Taxonomy" id="387638"/>
    <lineage>
        <taxon>Bacteria</taxon>
        <taxon>Pseudomonadati</taxon>
        <taxon>Bacteroidota</taxon>
        <taxon>Cytophagia</taxon>
        <taxon>Cytophagales</taxon>
        <taxon>Persicobacteraceae</taxon>
        <taxon>Persicobacter</taxon>
    </lineage>
</organism>
<dbReference type="NCBIfam" id="TIGR01511">
    <property type="entry name" value="ATPase-IB1_Cu"/>
    <property type="match status" value="1"/>
</dbReference>
<dbReference type="InterPro" id="IPR023299">
    <property type="entry name" value="ATPase_P-typ_cyto_dom_N"/>
</dbReference>
<feature type="domain" description="HMA" evidence="11">
    <location>
        <begin position="12"/>
        <end position="77"/>
    </location>
</feature>
<dbReference type="PANTHER" id="PTHR43520:SF8">
    <property type="entry name" value="P-TYPE CU(+) TRANSPORTER"/>
    <property type="match status" value="1"/>
</dbReference>
<dbReference type="NCBIfam" id="TIGR01494">
    <property type="entry name" value="ATPase_P-type"/>
    <property type="match status" value="1"/>
</dbReference>
<dbReference type="SUPFAM" id="SSF81665">
    <property type="entry name" value="Calcium ATPase, transmembrane domain M"/>
    <property type="match status" value="1"/>
</dbReference>
<feature type="transmembrane region" description="Helical" evidence="10">
    <location>
        <begin position="157"/>
        <end position="179"/>
    </location>
</feature>
<evidence type="ECO:0000256" key="3">
    <source>
        <dbReference type="ARBA" id="ARBA00022692"/>
    </source>
</evidence>
<gene>
    <name evidence="12" type="ORF">PEPS_32430</name>
</gene>
<dbReference type="InterPro" id="IPR023298">
    <property type="entry name" value="ATPase_P-typ_TM_dom_sf"/>
</dbReference>
<dbReference type="PROSITE" id="PS00154">
    <property type="entry name" value="ATPASE_E1_E2"/>
    <property type="match status" value="1"/>
</dbReference>
<dbReference type="CDD" id="cd00371">
    <property type="entry name" value="HMA"/>
    <property type="match status" value="1"/>
</dbReference>
<dbReference type="Pfam" id="PF00122">
    <property type="entry name" value="E1-E2_ATPase"/>
    <property type="match status" value="1"/>
</dbReference>
<keyword evidence="13" id="KW-1185">Reference proteome</keyword>
<dbReference type="InterPro" id="IPR006121">
    <property type="entry name" value="HMA_dom"/>
</dbReference>
<keyword evidence="9 10" id="KW-0472">Membrane</keyword>
<keyword evidence="3 10" id="KW-0812">Transmembrane</keyword>
<evidence type="ECO:0000256" key="4">
    <source>
        <dbReference type="ARBA" id="ARBA00022723"/>
    </source>
</evidence>
<evidence type="ECO:0000313" key="12">
    <source>
        <dbReference type="EMBL" id="BDD00963.1"/>
    </source>
</evidence>
<keyword evidence="6 10" id="KW-0067">ATP-binding</keyword>
<dbReference type="Gene3D" id="3.30.70.100">
    <property type="match status" value="1"/>
</dbReference>